<dbReference type="STRING" id="1147741.A0A0R3RKS8"/>
<reference evidence="5" key="1">
    <citation type="submission" date="2017-02" db="UniProtKB">
        <authorList>
            <consortium name="WormBaseParasite"/>
        </authorList>
    </citation>
    <scope>IDENTIFICATION</scope>
</reference>
<evidence type="ECO:0000256" key="2">
    <source>
        <dbReference type="ARBA" id="ARBA00008044"/>
    </source>
</evidence>
<dbReference type="WBParaSite" id="EEL_0000208701-mRNA-1">
    <property type="protein sequence ID" value="EEL_0000208701-mRNA-1"/>
    <property type="gene ID" value="EEL_0000208701"/>
</dbReference>
<comment type="subcellular location">
    <subcellularLocation>
        <location evidence="1">Nucleus</location>
    </subcellularLocation>
</comment>
<accession>A0A0R3RKS8</accession>
<dbReference type="Pfam" id="PF09766">
    <property type="entry name" value="FmiP_Thoc5"/>
    <property type="match status" value="1"/>
</dbReference>
<keyword evidence="4" id="KW-1185">Reference proteome</keyword>
<keyword evidence="3" id="KW-0539">Nucleus</keyword>
<dbReference type="GO" id="GO:0006406">
    <property type="term" value="P:mRNA export from nucleus"/>
    <property type="evidence" value="ECO:0007669"/>
    <property type="project" value="TreeGrafter"/>
</dbReference>
<protein>
    <submittedName>
        <fullName evidence="5">DNA helicase</fullName>
    </submittedName>
</protein>
<dbReference type="AlphaFoldDB" id="A0A0R3RKS8"/>
<dbReference type="InterPro" id="IPR019163">
    <property type="entry name" value="THO_Thoc5"/>
</dbReference>
<proteinExistence type="inferred from homology"/>
<comment type="similarity">
    <text evidence="2">Belongs to the THOC5 family.</text>
</comment>
<dbReference type="PANTHER" id="PTHR13375">
    <property type="entry name" value="FMS INTERACTING PROTEIN"/>
    <property type="match status" value="1"/>
</dbReference>
<name>A0A0R3RKS8_9BILA</name>
<evidence type="ECO:0000313" key="4">
    <source>
        <dbReference type="Proteomes" id="UP000050640"/>
    </source>
</evidence>
<dbReference type="GO" id="GO:0003729">
    <property type="term" value="F:mRNA binding"/>
    <property type="evidence" value="ECO:0007669"/>
    <property type="project" value="TreeGrafter"/>
</dbReference>
<evidence type="ECO:0000313" key="5">
    <source>
        <dbReference type="WBParaSite" id="EEL_0000208701-mRNA-1"/>
    </source>
</evidence>
<sequence length="604" mass="69511">MTMESIEESFLEHSQILRQKLFDSSCSSAKPPEASTFEESLLSLFISLRRLNRLAQYRNRQIRDRVNRERFVVEERSADEDIEMVPLEEFYANAPASISQEEITRNDQHRQHLARLNWEMEERKNLVGTLQEREGRKNVLITDITTKEHRLKSLKPRIEAVIEAARPVQELMGLTCNPIDVEKERVLSLLPQELSVIAIQVEAYCDIVKEAGIILKCKGDYESAVKFLENRERAFEIIEDADDEDSRDDVNFLISFSDVKQSPSARHDKRRHVTMKELIAERRDAVVAPHPIHIEMEIVCQDQRYLCNSCTAIHSGNAFFDVSLLSELFDGDDGSKCVSSAGQAKLDQLEISVTDLESKIGRFYAFAQKMAGINDGVPSKNSHLCEIIHSVVGKIRSRVRSRCILARITHSLHNLKVFDVLKDRNDFPDNVCAKLTGFRMITAEQFFEYDAVTEEYRKLIEFERGANINNQFYFSATIERDPGAKLHTLIFIDIKYPKIKPLYILSFTLDNNVISSSFNSSLIHMEQILNADFTTYVTCDDPNNILEAQIAFLVSRFDIFLECSSAANSSGQFTREHLFSRPYRGRDHQLPLYYQKNMNAFTFR</sequence>
<dbReference type="PANTHER" id="PTHR13375:SF3">
    <property type="entry name" value="THO COMPLEX SUBUNIT 5 HOMOLOG"/>
    <property type="match status" value="1"/>
</dbReference>
<organism evidence="4 5">
    <name type="scientific">Elaeophora elaphi</name>
    <dbReference type="NCBI Taxonomy" id="1147741"/>
    <lineage>
        <taxon>Eukaryota</taxon>
        <taxon>Metazoa</taxon>
        <taxon>Ecdysozoa</taxon>
        <taxon>Nematoda</taxon>
        <taxon>Chromadorea</taxon>
        <taxon>Rhabditida</taxon>
        <taxon>Spirurina</taxon>
        <taxon>Spiruromorpha</taxon>
        <taxon>Filarioidea</taxon>
        <taxon>Onchocercidae</taxon>
        <taxon>Elaeophora</taxon>
    </lineage>
</organism>
<dbReference type="Proteomes" id="UP000050640">
    <property type="component" value="Unplaced"/>
</dbReference>
<evidence type="ECO:0000256" key="1">
    <source>
        <dbReference type="ARBA" id="ARBA00004123"/>
    </source>
</evidence>
<dbReference type="GO" id="GO:0000445">
    <property type="term" value="C:THO complex part of transcription export complex"/>
    <property type="evidence" value="ECO:0007669"/>
    <property type="project" value="TreeGrafter"/>
</dbReference>
<evidence type="ECO:0000256" key="3">
    <source>
        <dbReference type="ARBA" id="ARBA00023242"/>
    </source>
</evidence>